<organism evidence="1 2">
    <name type="scientific">Lacticaseibacillus mingshuiensis</name>
    <dbReference type="NCBI Taxonomy" id="2799574"/>
    <lineage>
        <taxon>Bacteria</taxon>
        <taxon>Bacillati</taxon>
        <taxon>Bacillota</taxon>
        <taxon>Bacilli</taxon>
        <taxon>Lactobacillales</taxon>
        <taxon>Lactobacillaceae</taxon>
        <taxon>Lacticaseibacillus</taxon>
    </lineage>
</organism>
<evidence type="ECO:0000313" key="1">
    <source>
        <dbReference type="EMBL" id="MFD1429093.1"/>
    </source>
</evidence>
<dbReference type="RefSeq" id="WP_225877918.1">
    <property type="nucleotide sequence ID" value="NZ_BOLQ01000011.1"/>
</dbReference>
<accession>A0ABW4CGL2</accession>
<proteinExistence type="predicted"/>
<evidence type="ECO:0008006" key="3">
    <source>
        <dbReference type="Google" id="ProtNLM"/>
    </source>
</evidence>
<dbReference type="EMBL" id="JBHTOC010000002">
    <property type="protein sequence ID" value="MFD1429093.1"/>
    <property type="molecule type" value="Genomic_DNA"/>
</dbReference>
<gene>
    <name evidence="1" type="ORF">ACFQ4P_02365</name>
</gene>
<evidence type="ECO:0000313" key="2">
    <source>
        <dbReference type="Proteomes" id="UP001597196"/>
    </source>
</evidence>
<comment type="caution">
    <text evidence="1">The sequence shown here is derived from an EMBL/GenBank/DDBJ whole genome shotgun (WGS) entry which is preliminary data.</text>
</comment>
<reference evidence="2" key="1">
    <citation type="journal article" date="2019" name="Int. J. Syst. Evol. Microbiol.">
        <title>The Global Catalogue of Microorganisms (GCM) 10K type strain sequencing project: providing services to taxonomists for standard genome sequencing and annotation.</title>
        <authorList>
            <consortium name="The Broad Institute Genomics Platform"/>
            <consortium name="The Broad Institute Genome Sequencing Center for Infectious Disease"/>
            <person name="Wu L."/>
            <person name="Ma J."/>
        </authorList>
    </citation>
    <scope>NUCLEOTIDE SEQUENCE [LARGE SCALE GENOMIC DNA]</scope>
    <source>
        <strain evidence="2">CCM 8980</strain>
    </source>
</reference>
<dbReference type="Proteomes" id="UP001597196">
    <property type="component" value="Unassembled WGS sequence"/>
</dbReference>
<keyword evidence="2" id="KW-1185">Reference proteome</keyword>
<protein>
    <recommendedName>
        <fullName evidence="3">Lactococcin 972 family bacteriocin</fullName>
    </recommendedName>
</protein>
<name>A0ABW4CGL2_9LACO</name>
<sequence length="93" mass="10560">MKKIFALFVVVFAIGLGGLSVVSSQSVGAATNKVVKSYHFDHNTTFNYNTNYTHYVYIRVPTAARYLDKQDVPIGSGWNYVRYQRSLYYTGGY</sequence>